<feature type="region of interest" description="Disordered" evidence="11">
    <location>
        <begin position="1"/>
        <end position="99"/>
    </location>
</feature>
<evidence type="ECO:0000259" key="13">
    <source>
        <dbReference type="Pfam" id="PF16192"/>
    </source>
</evidence>
<evidence type="ECO:0000256" key="6">
    <source>
        <dbReference type="ARBA" id="ARBA00022692"/>
    </source>
</evidence>
<keyword evidence="8 10" id="KW-0472">Membrane</keyword>
<dbReference type="Pfam" id="PF16192">
    <property type="entry name" value="PMT_4TMC"/>
    <property type="match status" value="1"/>
</dbReference>
<evidence type="ECO:0000256" key="5">
    <source>
        <dbReference type="ARBA" id="ARBA00022679"/>
    </source>
</evidence>
<feature type="transmembrane region" description="Helical" evidence="10">
    <location>
        <begin position="520"/>
        <end position="537"/>
    </location>
</feature>
<feature type="domain" description="Protein O-mannosyl-transferase C-terminal four TM" evidence="13">
    <location>
        <begin position="431"/>
        <end position="638"/>
    </location>
</feature>
<feature type="compositionally biased region" description="Basic and acidic residues" evidence="11">
    <location>
        <begin position="18"/>
        <end position="28"/>
    </location>
</feature>
<dbReference type="InterPro" id="IPR027005">
    <property type="entry name" value="PMT-like"/>
</dbReference>
<feature type="transmembrane region" description="Helical" evidence="10">
    <location>
        <begin position="497"/>
        <end position="514"/>
    </location>
</feature>
<evidence type="ECO:0000313" key="14">
    <source>
        <dbReference type="EMBL" id="RPF26118.1"/>
    </source>
</evidence>
<feature type="transmembrane region" description="Helical" evidence="10">
    <location>
        <begin position="119"/>
        <end position="140"/>
    </location>
</feature>
<evidence type="ECO:0000256" key="3">
    <source>
        <dbReference type="ARBA" id="ARBA00007222"/>
    </source>
</evidence>
<evidence type="ECO:0000259" key="12">
    <source>
        <dbReference type="Pfam" id="PF02366"/>
    </source>
</evidence>
<reference evidence="14 15" key="1">
    <citation type="submission" date="2018-11" db="EMBL/GenBank/DDBJ databases">
        <title>Sequencing the genomes of 1000 actinobacteria strains.</title>
        <authorList>
            <person name="Klenk H.-P."/>
        </authorList>
    </citation>
    <scope>NUCLEOTIDE SEQUENCE [LARGE SCALE GENOMIC DNA]</scope>
    <source>
        <strain evidence="14 15">DSM 14418</strain>
    </source>
</reference>
<dbReference type="InterPro" id="IPR032421">
    <property type="entry name" value="PMT_4TMC"/>
</dbReference>
<feature type="compositionally biased region" description="Basic and acidic residues" evidence="11">
    <location>
        <begin position="1"/>
        <end position="11"/>
    </location>
</feature>
<feature type="transmembrane region" description="Helical" evidence="10">
    <location>
        <begin position="269"/>
        <end position="287"/>
    </location>
</feature>
<evidence type="ECO:0000256" key="7">
    <source>
        <dbReference type="ARBA" id="ARBA00022989"/>
    </source>
</evidence>
<dbReference type="EC" id="2.4.1.-" evidence="10"/>
<feature type="domain" description="ArnT-like N-terminal" evidence="12">
    <location>
        <begin position="132"/>
        <end position="356"/>
    </location>
</feature>
<evidence type="ECO:0000256" key="11">
    <source>
        <dbReference type="SAM" id="MobiDB-lite"/>
    </source>
</evidence>
<keyword evidence="15" id="KW-1185">Reference proteome</keyword>
<evidence type="ECO:0000256" key="4">
    <source>
        <dbReference type="ARBA" id="ARBA00022676"/>
    </source>
</evidence>
<dbReference type="OrthoDB" id="9776737at2"/>
<evidence type="ECO:0000313" key="15">
    <source>
        <dbReference type="Proteomes" id="UP000280726"/>
    </source>
</evidence>
<dbReference type="InterPro" id="IPR003342">
    <property type="entry name" value="ArnT-like_N"/>
</dbReference>
<proteinExistence type="inferred from homology"/>
<dbReference type="PANTHER" id="PTHR10050:SF46">
    <property type="entry name" value="PROTEIN O-MANNOSYL-TRANSFERASE 2"/>
    <property type="match status" value="1"/>
</dbReference>
<name>A0A3N4ZJW1_9MICO</name>
<dbReference type="GO" id="GO:0004169">
    <property type="term" value="F:dolichyl-phosphate-mannose-protein mannosyltransferase activity"/>
    <property type="evidence" value="ECO:0007669"/>
    <property type="project" value="UniProtKB-UniRule"/>
</dbReference>
<comment type="similarity">
    <text evidence="3 10">Belongs to the glycosyltransferase 39 family.</text>
</comment>
<dbReference type="RefSeq" id="WP_123914387.1">
    <property type="nucleotide sequence ID" value="NZ_RKRA01000001.1"/>
</dbReference>
<evidence type="ECO:0000256" key="8">
    <source>
        <dbReference type="ARBA" id="ARBA00023136"/>
    </source>
</evidence>
<comment type="pathway">
    <text evidence="2 10">Protein modification; protein glycosylation.</text>
</comment>
<comment type="caution">
    <text evidence="14">The sequence shown here is derived from an EMBL/GenBank/DDBJ whole genome shotgun (WGS) entry which is preliminary data.</text>
</comment>
<dbReference type="PANTHER" id="PTHR10050">
    <property type="entry name" value="DOLICHYL-PHOSPHATE-MANNOSE--PROTEIN MANNOSYLTRANSFERASE"/>
    <property type="match status" value="1"/>
</dbReference>
<gene>
    <name evidence="14" type="ORF">EDD32_0543</name>
</gene>
<feature type="transmembrane region" description="Helical" evidence="10">
    <location>
        <begin position="220"/>
        <end position="239"/>
    </location>
</feature>
<evidence type="ECO:0000256" key="9">
    <source>
        <dbReference type="ARBA" id="ARBA00093617"/>
    </source>
</evidence>
<dbReference type="Pfam" id="PF02366">
    <property type="entry name" value="PMT"/>
    <property type="match status" value="1"/>
</dbReference>
<evidence type="ECO:0000256" key="2">
    <source>
        <dbReference type="ARBA" id="ARBA00004922"/>
    </source>
</evidence>
<feature type="transmembrane region" description="Helical" evidence="10">
    <location>
        <begin position="341"/>
        <end position="358"/>
    </location>
</feature>
<dbReference type="AlphaFoldDB" id="A0A3N4ZJW1"/>
<evidence type="ECO:0000256" key="10">
    <source>
        <dbReference type="RuleBase" id="RU367007"/>
    </source>
</evidence>
<dbReference type="GO" id="GO:0005886">
    <property type="term" value="C:plasma membrane"/>
    <property type="evidence" value="ECO:0007669"/>
    <property type="project" value="UniProtKB-SubCell"/>
</dbReference>
<keyword evidence="10" id="KW-1003">Cell membrane</keyword>
<keyword evidence="5 10" id="KW-0808">Transferase</keyword>
<dbReference type="EMBL" id="RKRA01000001">
    <property type="protein sequence ID" value="RPF26118.1"/>
    <property type="molecule type" value="Genomic_DNA"/>
</dbReference>
<comment type="function">
    <text evidence="10">Protein O-mannosyltransferase that catalyzes the transfer of a single mannose residue from a polyprenol phospho-mannosyl lipidic donor to the hydroxyl group of selected serine and threonine residues in acceptor proteins.</text>
</comment>
<dbReference type="GO" id="GO:0012505">
    <property type="term" value="C:endomembrane system"/>
    <property type="evidence" value="ECO:0007669"/>
    <property type="project" value="UniProtKB-SubCell"/>
</dbReference>
<keyword evidence="6 10" id="KW-0812">Transmembrane</keyword>
<feature type="transmembrane region" description="Helical" evidence="10">
    <location>
        <begin position="246"/>
        <end position="263"/>
    </location>
</feature>
<organism evidence="14 15">
    <name type="scientific">Georgenia muralis</name>
    <dbReference type="NCBI Taxonomy" id="154117"/>
    <lineage>
        <taxon>Bacteria</taxon>
        <taxon>Bacillati</taxon>
        <taxon>Actinomycetota</taxon>
        <taxon>Actinomycetes</taxon>
        <taxon>Micrococcales</taxon>
        <taxon>Bogoriellaceae</taxon>
        <taxon>Georgenia</taxon>
    </lineage>
</organism>
<sequence length="639" mass="68843">MTEPGTDREPPGEPGGPEVRRVQLRDRLAGMTPPGPPGNHALATSPDGTGDAPGRPAARLSGPGPETGPPLERGSAADDEAPEAGSGRGTDEPVTPPTEDELRVRLGLRPLAARTDPATLLWGWVGPLAVATLAAVVRLVGLTHPGRLIFDETYYVKEAFSLLTLGYEGDWPAEDANARFLAGDYSALSTEADYVVHPAVGKWMIALGIQLFGADNGTGWRFSGAVVGALSVLLLARVATRMFRSPLLGTTAGLLLALDGIHLTLSRTALLDIFLSFWVLVGLWFVLRDRESSRAALARRVAAETASGRTLSAWGPRVGPRWWLVGAGAALGLASGVKWSGIYAVAVLGVLAFAWDVAARRAVGTRLWLGSGVFRGGLPAFVALVPTAALTYVAGWFSWFVQPDAYRRQWAADLRAAGDVVPRGWLPDAVNSWWEYHLVMWQFHNNLDSEHTYEAHPAGWLLQLRPTSMYWPDPAPPPEACGAERCVEAIVALGNPAVWWAGAAALLVVVYLAARRDWRAWAVLAGYGAMYVPWLFYSHRTIFTFYSVAFVPYVVLGLVMALGWVMGIVRPPGAAPVGPDDDGDGGVDGTGSPTPLAWVVLALVVGLTVALFVFFWPVWTGRTIAYDAWLLRMWLPRWV</sequence>
<protein>
    <recommendedName>
        <fullName evidence="9 10">Polyprenol-phosphate-mannose--protein mannosyltransferase</fullName>
        <ecNumber evidence="10">2.4.1.-</ecNumber>
    </recommendedName>
</protein>
<dbReference type="Proteomes" id="UP000280726">
    <property type="component" value="Unassembled WGS sequence"/>
</dbReference>
<feature type="transmembrane region" description="Helical" evidence="10">
    <location>
        <begin position="544"/>
        <end position="566"/>
    </location>
</feature>
<evidence type="ECO:0000256" key="1">
    <source>
        <dbReference type="ARBA" id="ARBA00004127"/>
    </source>
</evidence>
<feature type="transmembrane region" description="Helical" evidence="10">
    <location>
        <begin position="378"/>
        <end position="401"/>
    </location>
</feature>
<dbReference type="UniPathway" id="UPA00378"/>
<comment type="subcellular location">
    <subcellularLocation>
        <location evidence="10">Cell membrane</location>
    </subcellularLocation>
    <subcellularLocation>
        <location evidence="1">Endomembrane system</location>
        <topology evidence="1">Multi-pass membrane protein</topology>
    </subcellularLocation>
</comment>
<feature type="transmembrane region" description="Helical" evidence="10">
    <location>
        <begin position="596"/>
        <end position="619"/>
    </location>
</feature>
<accession>A0A3N4ZJW1</accession>
<keyword evidence="7 10" id="KW-1133">Transmembrane helix</keyword>
<keyword evidence="4 10" id="KW-0328">Glycosyltransferase</keyword>